<dbReference type="EMBL" id="BMJD01000027">
    <property type="protein sequence ID" value="GGB50533.1"/>
    <property type="molecule type" value="Genomic_DNA"/>
</dbReference>
<keyword evidence="2" id="KW-1185">Reference proteome</keyword>
<reference evidence="1" key="2">
    <citation type="submission" date="2020-09" db="EMBL/GenBank/DDBJ databases">
        <authorList>
            <person name="Sun Q."/>
            <person name="Zhou Y."/>
        </authorList>
    </citation>
    <scope>NUCLEOTIDE SEQUENCE</scope>
    <source>
        <strain evidence="1">CGMCC 1.15454</strain>
    </source>
</reference>
<organism evidence="1 2">
    <name type="scientific">Lentibacillus populi</name>
    <dbReference type="NCBI Taxonomy" id="1827502"/>
    <lineage>
        <taxon>Bacteria</taxon>
        <taxon>Bacillati</taxon>
        <taxon>Bacillota</taxon>
        <taxon>Bacilli</taxon>
        <taxon>Bacillales</taxon>
        <taxon>Bacillaceae</taxon>
        <taxon>Lentibacillus</taxon>
    </lineage>
</organism>
<dbReference type="AlphaFoldDB" id="A0A9W5X6R8"/>
<proteinExistence type="predicted"/>
<accession>A0A9W5X6R8</accession>
<name>A0A9W5X6R8_9BACI</name>
<gene>
    <name evidence="1" type="ORF">GCM10011409_30120</name>
</gene>
<dbReference type="Proteomes" id="UP000621492">
    <property type="component" value="Unassembled WGS sequence"/>
</dbReference>
<reference evidence="1" key="1">
    <citation type="journal article" date="2014" name="Int. J. Syst. Evol. Microbiol.">
        <title>Complete genome sequence of Corynebacterium casei LMG S-19264T (=DSM 44701T), isolated from a smear-ripened cheese.</title>
        <authorList>
            <consortium name="US DOE Joint Genome Institute (JGI-PGF)"/>
            <person name="Walter F."/>
            <person name="Albersmeier A."/>
            <person name="Kalinowski J."/>
            <person name="Ruckert C."/>
        </authorList>
    </citation>
    <scope>NUCLEOTIDE SEQUENCE</scope>
    <source>
        <strain evidence="1">CGMCC 1.15454</strain>
    </source>
</reference>
<protein>
    <submittedName>
        <fullName evidence="1">Uncharacterized protein</fullName>
    </submittedName>
</protein>
<comment type="caution">
    <text evidence="1">The sequence shown here is derived from an EMBL/GenBank/DDBJ whole genome shotgun (WGS) entry which is preliminary data.</text>
</comment>
<sequence length="52" mass="6115">MLEKVRGYAAKIMKEIIHNGESVYEIDGKRYHLLKEFLSQTPPIKRILRSTI</sequence>
<evidence type="ECO:0000313" key="1">
    <source>
        <dbReference type="EMBL" id="GGB50533.1"/>
    </source>
</evidence>
<evidence type="ECO:0000313" key="2">
    <source>
        <dbReference type="Proteomes" id="UP000621492"/>
    </source>
</evidence>